<name>A0A2Z4LU44_9FLAO</name>
<feature type="signal peptide" evidence="1">
    <location>
        <begin position="1"/>
        <end position="21"/>
    </location>
</feature>
<sequence>MKLMFLISLAVILLCCSYSFSQELGQQVQIEKMDISWKFENDCITFTATAPDDGWVALGFNTENNIVGSNLIMSSVNGSKVNTGDFYVVSAGNPKPVVSLGSKSQIIKNSGFESEGTTTVTFSLPIAAFDNYHKNLKKGNKIWLIGAYSMEDEFDHHSRMRKHVEITL</sequence>
<dbReference type="AlphaFoldDB" id="A0A2Z4LU44"/>
<dbReference type="PROSITE" id="PS50836">
    <property type="entry name" value="DOMON"/>
    <property type="match status" value="1"/>
</dbReference>
<dbReference type="Proteomes" id="UP000248536">
    <property type="component" value="Chromosome"/>
</dbReference>
<keyword evidence="1" id="KW-0732">Signal</keyword>
<evidence type="ECO:0000256" key="1">
    <source>
        <dbReference type="SAM" id="SignalP"/>
    </source>
</evidence>
<accession>A0A2Z4LU44</accession>
<dbReference type="CDD" id="cd09631">
    <property type="entry name" value="DOMON_DOH"/>
    <property type="match status" value="1"/>
</dbReference>
<dbReference type="InterPro" id="IPR045266">
    <property type="entry name" value="DOH_DOMON"/>
</dbReference>
<dbReference type="Pfam" id="PF03351">
    <property type="entry name" value="DOMON"/>
    <property type="match status" value="1"/>
</dbReference>
<evidence type="ECO:0000259" key="2">
    <source>
        <dbReference type="PROSITE" id="PS50836"/>
    </source>
</evidence>
<organism evidence="3 4">
    <name type="scientific">Flagellimonas maritima</name>
    <dbReference type="NCBI Taxonomy" id="1383885"/>
    <lineage>
        <taxon>Bacteria</taxon>
        <taxon>Pseudomonadati</taxon>
        <taxon>Bacteroidota</taxon>
        <taxon>Flavobacteriia</taxon>
        <taxon>Flavobacteriales</taxon>
        <taxon>Flavobacteriaceae</taxon>
        <taxon>Flagellimonas</taxon>
    </lineage>
</organism>
<keyword evidence="4" id="KW-1185">Reference proteome</keyword>
<protein>
    <recommendedName>
        <fullName evidence="2">DOMON domain-containing protein</fullName>
    </recommendedName>
</protein>
<reference evidence="3 4" key="1">
    <citation type="submission" date="2018-06" db="EMBL/GenBank/DDBJ databases">
        <title>Spongiibacterium sp. HME9304 Genome sequencing and assembly.</title>
        <authorList>
            <person name="Kang H."/>
            <person name="Kim H."/>
            <person name="Joh K."/>
        </authorList>
    </citation>
    <scope>NUCLEOTIDE SEQUENCE [LARGE SCALE GENOMIC DNA]</scope>
    <source>
        <strain evidence="3 4">HME9304</strain>
    </source>
</reference>
<proteinExistence type="predicted"/>
<dbReference type="OrthoDB" id="5431229at2"/>
<dbReference type="RefSeq" id="WP_112378675.1">
    <property type="nucleotide sequence ID" value="NZ_CP030104.1"/>
</dbReference>
<dbReference type="EMBL" id="CP030104">
    <property type="protein sequence ID" value="AWX45269.1"/>
    <property type="molecule type" value="Genomic_DNA"/>
</dbReference>
<evidence type="ECO:0000313" key="4">
    <source>
        <dbReference type="Proteomes" id="UP000248536"/>
    </source>
</evidence>
<dbReference type="InterPro" id="IPR005018">
    <property type="entry name" value="DOMON_domain"/>
</dbReference>
<feature type="domain" description="DOMON" evidence="2">
    <location>
        <begin position="31"/>
        <end position="149"/>
    </location>
</feature>
<dbReference type="KEGG" id="spon:HME9304_02281"/>
<gene>
    <name evidence="3" type="ORF">HME9304_02281</name>
</gene>
<evidence type="ECO:0000313" key="3">
    <source>
        <dbReference type="EMBL" id="AWX45269.1"/>
    </source>
</evidence>
<feature type="chain" id="PRO_5016467221" description="DOMON domain-containing protein" evidence="1">
    <location>
        <begin position="22"/>
        <end position="168"/>
    </location>
</feature>